<evidence type="ECO:0000256" key="1">
    <source>
        <dbReference type="SAM" id="MobiDB-lite"/>
    </source>
</evidence>
<dbReference type="Pfam" id="PF07987">
    <property type="entry name" value="DUF1775"/>
    <property type="match status" value="1"/>
</dbReference>
<proteinExistence type="predicted"/>
<protein>
    <recommendedName>
        <fullName evidence="4">YncI copper-binding domain-containing protein</fullName>
    </recommendedName>
</protein>
<evidence type="ECO:0000259" key="4">
    <source>
        <dbReference type="Pfam" id="PF07987"/>
    </source>
</evidence>
<gene>
    <name evidence="5" type="ORF">UG56_014390</name>
</gene>
<evidence type="ECO:0000313" key="5">
    <source>
        <dbReference type="EMBL" id="OIJ25993.1"/>
    </source>
</evidence>
<dbReference type="Gene3D" id="2.60.40.2230">
    <property type="entry name" value="Uncharacterised protein YcnI-like PF07987, DUF1775"/>
    <property type="match status" value="1"/>
</dbReference>
<organism evidence="5 6">
    <name type="scientific">Nocardioides luteus</name>
    <dbReference type="NCBI Taxonomy" id="1844"/>
    <lineage>
        <taxon>Bacteria</taxon>
        <taxon>Bacillati</taxon>
        <taxon>Actinomycetota</taxon>
        <taxon>Actinomycetes</taxon>
        <taxon>Propionibacteriales</taxon>
        <taxon>Nocardioidaceae</taxon>
        <taxon>Nocardioides</taxon>
    </lineage>
</organism>
<feature type="signal peptide" evidence="3">
    <location>
        <begin position="1"/>
        <end position="29"/>
    </location>
</feature>
<dbReference type="CDD" id="cd08545">
    <property type="entry name" value="YcnI_like"/>
    <property type="match status" value="1"/>
</dbReference>
<comment type="caution">
    <text evidence="5">The sequence shown here is derived from an EMBL/GenBank/DDBJ whole genome shotgun (WGS) entry which is preliminary data.</text>
</comment>
<feature type="transmembrane region" description="Helical" evidence="2">
    <location>
        <begin position="213"/>
        <end position="235"/>
    </location>
</feature>
<evidence type="ECO:0000256" key="3">
    <source>
        <dbReference type="SAM" id="SignalP"/>
    </source>
</evidence>
<reference evidence="5" key="1">
    <citation type="submission" date="2016-10" db="EMBL/GenBank/DDBJ databases">
        <title>Draft Genome Sequence of Nocardioides luteus Strain BAFB, an Alkane-Degrading Bacterium Isolated from JP-7 Polluted Soil.</title>
        <authorList>
            <person name="Brown L."/>
            <person name="Ruiz O.N."/>
            <person name="Gunasekera T."/>
        </authorList>
    </citation>
    <scope>NUCLEOTIDE SEQUENCE [LARGE SCALE GENOMIC DNA]</scope>
    <source>
        <strain evidence="5">BAFB</strain>
    </source>
</reference>
<evidence type="ECO:0000313" key="6">
    <source>
        <dbReference type="Proteomes" id="UP000033772"/>
    </source>
</evidence>
<dbReference type="AlphaFoldDB" id="A0A1J4N672"/>
<sequence>MSRRTLARLGVPAIAAAGITFLVAAPASAHVTVTPTETAAGAYTVLTFSVGHGCEGSPTNKITIQVPEGVNTVTPTRQPFYDVKVTKEKLAEPVKDAHGNELTERDATIVYTAKTPLPDGQRDAFEVSLQLPEKEGTLAFPTVQTCEKGETAWIEETPEGATEEPENPAPAFEVTEAVATDEDGHSHGSEESTESAEEAEPVAAETEDDNGNLWGGVGAGAGILGLIAGSTALALGRRKA</sequence>
<feature type="compositionally biased region" description="Acidic residues" evidence="1">
    <location>
        <begin position="191"/>
        <end position="210"/>
    </location>
</feature>
<keyword evidence="3" id="KW-0732">Signal</keyword>
<keyword evidence="2" id="KW-0812">Transmembrane</keyword>
<dbReference type="Proteomes" id="UP000033772">
    <property type="component" value="Unassembled WGS sequence"/>
</dbReference>
<keyword evidence="6" id="KW-1185">Reference proteome</keyword>
<dbReference type="STRING" id="1844.UG56_014390"/>
<dbReference type="EMBL" id="JZDQ02000019">
    <property type="protein sequence ID" value="OIJ25993.1"/>
    <property type="molecule type" value="Genomic_DNA"/>
</dbReference>
<keyword evidence="2" id="KW-1133">Transmembrane helix</keyword>
<evidence type="ECO:0000256" key="2">
    <source>
        <dbReference type="SAM" id="Phobius"/>
    </source>
</evidence>
<feature type="domain" description="YncI copper-binding" evidence="4">
    <location>
        <begin position="30"/>
        <end position="174"/>
    </location>
</feature>
<dbReference type="RefSeq" id="WP_071327085.1">
    <property type="nucleotide sequence ID" value="NZ_JZDQ02000019.1"/>
</dbReference>
<dbReference type="InterPro" id="IPR038507">
    <property type="entry name" value="YcnI-like_sf"/>
</dbReference>
<name>A0A1J4N672_9ACTN</name>
<dbReference type="OrthoDB" id="9810871at2"/>
<feature type="chain" id="PRO_5009630567" description="YncI copper-binding domain-containing protein" evidence="3">
    <location>
        <begin position="30"/>
        <end position="240"/>
    </location>
</feature>
<accession>A0A1J4N672</accession>
<dbReference type="InterPro" id="IPR012533">
    <property type="entry name" value="YcnI-copper_dom"/>
</dbReference>
<feature type="region of interest" description="Disordered" evidence="1">
    <location>
        <begin position="180"/>
        <end position="217"/>
    </location>
</feature>
<keyword evidence="2" id="KW-0472">Membrane</keyword>